<dbReference type="Pfam" id="PF00356">
    <property type="entry name" value="LacI"/>
    <property type="match status" value="1"/>
</dbReference>
<organism evidence="6 7">
    <name type="scientific">Paraburkholderia dipogonis</name>
    <dbReference type="NCBI Taxonomy" id="1211383"/>
    <lineage>
        <taxon>Bacteria</taxon>
        <taxon>Pseudomonadati</taxon>
        <taxon>Pseudomonadota</taxon>
        <taxon>Betaproteobacteria</taxon>
        <taxon>Burkholderiales</taxon>
        <taxon>Burkholderiaceae</taxon>
        <taxon>Paraburkholderia</taxon>
    </lineage>
</organism>
<evidence type="ECO:0000256" key="3">
    <source>
        <dbReference type="ARBA" id="ARBA00023125"/>
    </source>
</evidence>
<dbReference type="SMART" id="SM00354">
    <property type="entry name" value="HTH_LACI"/>
    <property type="match status" value="1"/>
</dbReference>
<dbReference type="GO" id="GO:0000976">
    <property type="term" value="F:transcription cis-regulatory region binding"/>
    <property type="evidence" value="ECO:0007669"/>
    <property type="project" value="TreeGrafter"/>
</dbReference>
<evidence type="ECO:0000259" key="5">
    <source>
        <dbReference type="PROSITE" id="PS50932"/>
    </source>
</evidence>
<dbReference type="Gene3D" id="1.10.260.40">
    <property type="entry name" value="lambda repressor-like DNA-binding domains"/>
    <property type="match status" value="1"/>
</dbReference>
<keyword evidence="1" id="KW-0678">Repressor</keyword>
<dbReference type="PROSITE" id="PS50932">
    <property type="entry name" value="HTH_LACI_2"/>
    <property type="match status" value="1"/>
</dbReference>
<dbReference type="PANTHER" id="PTHR30146">
    <property type="entry name" value="LACI-RELATED TRANSCRIPTIONAL REPRESSOR"/>
    <property type="match status" value="1"/>
</dbReference>
<evidence type="ECO:0000256" key="2">
    <source>
        <dbReference type="ARBA" id="ARBA00023015"/>
    </source>
</evidence>
<dbReference type="CDD" id="cd06267">
    <property type="entry name" value="PBP1_LacI_sugar_binding-like"/>
    <property type="match status" value="1"/>
</dbReference>
<name>A0A4Y8MHI1_9BURK</name>
<protein>
    <submittedName>
        <fullName evidence="6">LacI family transcriptional regulator</fullName>
    </submittedName>
</protein>
<dbReference type="SUPFAM" id="SSF47413">
    <property type="entry name" value="lambda repressor-like DNA-binding domains"/>
    <property type="match status" value="1"/>
</dbReference>
<evidence type="ECO:0000313" key="6">
    <source>
        <dbReference type="EMBL" id="TFE36878.1"/>
    </source>
</evidence>
<feature type="domain" description="HTH lacI-type" evidence="5">
    <location>
        <begin position="2"/>
        <end position="56"/>
    </location>
</feature>
<dbReference type="PANTHER" id="PTHR30146:SF148">
    <property type="entry name" value="HTH-TYPE TRANSCRIPTIONAL REPRESSOR PURR-RELATED"/>
    <property type="match status" value="1"/>
</dbReference>
<sequence>MATMKDVAKLAGVSVATVSATISGRDYVSPELQERVSAAITKLSYRPNVVASNLKKGRTSLIGLIVPDITNPFYSDLTAEFQRCARADKLTAILGISDQDPSREIELIEYVAGQHAEALVVGSCGYKGESIGALRNAAAHLNLVFIDSIPEGIQADRIESDNFLAGRLATDHILSFGHRRIAVVTGPSGARSSDERLRGYHTSMRDAGIAPSSALQLDGGFRIEQAYEATLSLLDLSSRPTAIFVCNNLMLIGVMRALADRGLRVPEDISIVNVDDFPWASAFRPAMTTVRQQTTEIARAAYQSAKSRMEGRPGEPIHSVFKPELVERASCARPAAKTRKP</sequence>
<dbReference type="EMBL" id="SNVI01000008">
    <property type="protein sequence ID" value="TFE36878.1"/>
    <property type="molecule type" value="Genomic_DNA"/>
</dbReference>
<accession>A0A4Y8MHI1</accession>
<dbReference type="Proteomes" id="UP000297385">
    <property type="component" value="Unassembled WGS sequence"/>
</dbReference>
<keyword evidence="4" id="KW-0804">Transcription</keyword>
<proteinExistence type="predicted"/>
<reference evidence="6 7" key="1">
    <citation type="submission" date="2019-03" db="EMBL/GenBank/DDBJ databases">
        <title>Complete Genome Sequence of Paraburkholderia dipogonis ICMP 19430T, a Nitrogen-fixing Symbiont of the South African Invasive Legume Dipogon lignosus in New Zealand.</title>
        <authorList>
            <person name="De Meyer S.E."/>
        </authorList>
    </citation>
    <scope>NUCLEOTIDE SEQUENCE [LARGE SCALE GENOMIC DNA]</scope>
    <source>
        <strain evidence="6 7">ICMP 19430</strain>
    </source>
</reference>
<dbReference type="InterPro" id="IPR000843">
    <property type="entry name" value="HTH_LacI"/>
</dbReference>
<dbReference type="InterPro" id="IPR010982">
    <property type="entry name" value="Lambda_DNA-bd_dom_sf"/>
</dbReference>
<dbReference type="InterPro" id="IPR028082">
    <property type="entry name" value="Peripla_BP_I"/>
</dbReference>
<evidence type="ECO:0000313" key="7">
    <source>
        <dbReference type="Proteomes" id="UP000297385"/>
    </source>
</evidence>
<evidence type="ECO:0000256" key="4">
    <source>
        <dbReference type="ARBA" id="ARBA00023163"/>
    </source>
</evidence>
<dbReference type="Pfam" id="PF13377">
    <property type="entry name" value="Peripla_BP_3"/>
    <property type="match status" value="1"/>
</dbReference>
<dbReference type="GO" id="GO:0003700">
    <property type="term" value="F:DNA-binding transcription factor activity"/>
    <property type="evidence" value="ECO:0007669"/>
    <property type="project" value="TreeGrafter"/>
</dbReference>
<dbReference type="Gene3D" id="3.40.50.2300">
    <property type="match status" value="2"/>
</dbReference>
<gene>
    <name evidence="6" type="ORF">E2553_45420</name>
</gene>
<dbReference type="SUPFAM" id="SSF53822">
    <property type="entry name" value="Periplasmic binding protein-like I"/>
    <property type="match status" value="1"/>
</dbReference>
<dbReference type="AlphaFoldDB" id="A0A4Y8MHI1"/>
<dbReference type="InterPro" id="IPR046335">
    <property type="entry name" value="LacI/GalR-like_sensor"/>
</dbReference>
<evidence type="ECO:0000256" key="1">
    <source>
        <dbReference type="ARBA" id="ARBA00022491"/>
    </source>
</evidence>
<keyword evidence="2" id="KW-0805">Transcription regulation</keyword>
<comment type="caution">
    <text evidence="6">The sequence shown here is derived from an EMBL/GenBank/DDBJ whole genome shotgun (WGS) entry which is preliminary data.</text>
</comment>
<dbReference type="CDD" id="cd01392">
    <property type="entry name" value="HTH_LacI"/>
    <property type="match status" value="1"/>
</dbReference>
<keyword evidence="3" id="KW-0238">DNA-binding</keyword>